<evidence type="ECO:0000256" key="6">
    <source>
        <dbReference type="SAM" id="MobiDB-lite"/>
    </source>
</evidence>
<dbReference type="GO" id="GO:0022857">
    <property type="term" value="F:transmembrane transporter activity"/>
    <property type="evidence" value="ECO:0007669"/>
    <property type="project" value="InterPro"/>
</dbReference>
<feature type="transmembrane region" description="Helical" evidence="7">
    <location>
        <begin position="458"/>
        <end position="480"/>
    </location>
</feature>
<evidence type="ECO:0000313" key="8">
    <source>
        <dbReference type="EMBL" id="KAG0662534.1"/>
    </source>
</evidence>
<evidence type="ECO:0008006" key="10">
    <source>
        <dbReference type="Google" id="ProtNLM"/>
    </source>
</evidence>
<evidence type="ECO:0000256" key="4">
    <source>
        <dbReference type="ARBA" id="ARBA00022989"/>
    </source>
</evidence>
<sequence length="1064" mass="117772">MASLASTTSIDKQEKDGFQPVSALRPVDSVLPAVAEDDEDEAVKIVGHERNEVSQAEMDAVTRKVDRRILPILAAVYCYSSVMGLPLAKDNEKYSLVASAFYIGFMVFEIPSSTLAQRFPLAKYLGVNIVLWATFLILHAASANFGFFFAMRFLLGTFECCVSPILISMIAAWYPRHKQARRISVFYMVSFLPTWELVGNWLIFRTGTDASSPSFLSPFSSASLSSPLLPRLSSYPLPRQMNGLTNMFGGITAYGVTFYKGTAVAHWLYFIMGGLAFAVGAAVLIWLPDSPSTATFLTEREKLVALEIVRDNHSGTKQKKFKPKHAKEALLDPKTWLLILLTFLSSVPNGGLSSYSSLLIKSFGFDSRETLLLQIPRGAIAAMTTVTVCYLSDRFARRMLPIFIAVIPTVIGAALMVALPHSKGGSLAGIFLAETYGSSLALLYAWTTTNTASFTKKTVTNAMFITCFGLANVIGTFLFQARDKPDYLPGKIAVLTLFALMLPTVTTMHFYTGWLNKRAAKKLAALTEEKGWTPEDVEKERDRAAFMDLSDRENPFFVYMSLARAFRQLLLDGATDFSIYPSDLDPRPSVSFISPKGLPRSARQARGRGSSMPGNAAAAAEVPAFALQVGSRWPAYDCQDLIRITLIRRGLDAGFPTCDFQPSPLVHYSGSGKPLIFGCDYATLARAGTPCTFRVQLEPDQYQLFPCTRVKQVCLEHNHPHDLSPAVWNECKKLDKVDLDERISDVRHRAIERLTSLRTALDFRYSSLDPLEEWFLEMSINEQDFIVKSWNLIPDAPIRTELLQKTERILIRRENYPMLPPLPRTSTSTPRPVPPRSLPSTSSRTSQAPTPELERKVKRVAPPTPEATPVRKNARREIARSPSVEMLMTPHAARSSPHVEHSPVPQRRQDSPRRAQPEAVLDLCDSSDEDVKPDLGAPALAPRPLPPAAGPASAPRTPAKRQDAVPLTPATPGAPTASSKLADFLSSLEPDRHLERYLALFGRSNLEIDDPRQLLSIARGPQEELDELVAELGKEVDGLKGMPTFWQRIFRRLLVAATDGGRKE</sequence>
<feature type="transmembrane region" description="Helical" evidence="7">
    <location>
        <begin position="153"/>
        <end position="173"/>
    </location>
</feature>
<evidence type="ECO:0000256" key="2">
    <source>
        <dbReference type="ARBA" id="ARBA00022448"/>
    </source>
</evidence>
<feature type="transmembrane region" description="Helical" evidence="7">
    <location>
        <begin position="492"/>
        <end position="512"/>
    </location>
</feature>
<feature type="transmembrane region" description="Helical" evidence="7">
    <location>
        <begin position="185"/>
        <end position="203"/>
    </location>
</feature>
<feature type="region of interest" description="Disordered" evidence="6">
    <location>
        <begin position="817"/>
        <end position="978"/>
    </location>
</feature>
<dbReference type="Gene3D" id="1.20.1250.20">
    <property type="entry name" value="MFS general substrate transporter like domains"/>
    <property type="match status" value="2"/>
</dbReference>
<keyword evidence="4 7" id="KW-1133">Transmembrane helix</keyword>
<feature type="transmembrane region" description="Helical" evidence="7">
    <location>
        <begin position="425"/>
        <end position="446"/>
    </location>
</feature>
<evidence type="ECO:0000256" key="1">
    <source>
        <dbReference type="ARBA" id="ARBA00004141"/>
    </source>
</evidence>
<dbReference type="InterPro" id="IPR011701">
    <property type="entry name" value="MFS"/>
</dbReference>
<protein>
    <recommendedName>
        <fullName evidence="10">MFS general substrate transporter</fullName>
    </recommendedName>
</protein>
<organism evidence="8 9">
    <name type="scientific">Rhodotorula mucilaginosa</name>
    <name type="common">Yeast</name>
    <name type="synonym">Rhodotorula rubra</name>
    <dbReference type="NCBI Taxonomy" id="5537"/>
    <lineage>
        <taxon>Eukaryota</taxon>
        <taxon>Fungi</taxon>
        <taxon>Dikarya</taxon>
        <taxon>Basidiomycota</taxon>
        <taxon>Pucciniomycotina</taxon>
        <taxon>Microbotryomycetes</taxon>
        <taxon>Sporidiobolales</taxon>
        <taxon>Sporidiobolaceae</taxon>
        <taxon>Rhodotorula</taxon>
    </lineage>
</organism>
<accession>A0A9P6W367</accession>
<keyword evidence="9" id="KW-1185">Reference proteome</keyword>
<dbReference type="SUPFAM" id="SSF103473">
    <property type="entry name" value="MFS general substrate transporter"/>
    <property type="match status" value="1"/>
</dbReference>
<dbReference type="Pfam" id="PF07690">
    <property type="entry name" value="MFS_1"/>
    <property type="match status" value="2"/>
</dbReference>
<dbReference type="GO" id="GO:0016020">
    <property type="term" value="C:membrane"/>
    <property type="evidence" value="ECO:0007669"/>
    <property type="project" value="UniProtKB-SubCell"/>
</dbReference>
<dbReference type="PANTHER" id="PTHR43791:SF40">
    <property type="entry name" value="THIAMINE PATHWAY TRANSPORTER THI73"/>
    <property type="match status" value="1"/>
</dbReference>
<feature type="transmembrane region" description="Helical" evidence="7">
    <location>
        <begin position="69"/>
        <end position="88"/>
    </location>
</feature>
<dbReference type="InterPro" id="IPR036259">
    <property type="entry name" value="MFS_trans_sf"/>
</dbReference>
<evidence type="ECO:0000256" key="3">
    <source>
        <dbReference type="ARBA" id="ARBA00022692"/>
    </source>
</evidence>
<dbReference type="Proteomes" id="UP000777482">
    <property type="component" value="Unassembled WGS sequence"/>
</dbReference>
<dbReference type="OrthoDB" id="6730379at2759"/>
<dbReference type="AlphaFoldDB" id="A0A9P6W367"/>
<feature type="compositionally biased region" description="Basic and acidic residues" evidence="6">
    <location>
        <begin position="897"/>
        <end position="916"/>
    </location>
</feature>
<feature type="transmembrane region" description="Helical" evidence="7">
    <location>
        <begin position="244"/>
        <end position="261"/>
    </location>
</feature>
<dbReference type="EMBL" id="PUHQ01000026">
    <property type="protein sequence ID" value="KAG0662534.1"/>
    <property type="molecule type" value="Genomic_DNA"/>
</dbReference>
<comment type="subcellular location">
    <subcellularLocation>
        <location evidence="1">Membrane</location>
        <topology evidence="1">Multi-pass membrane protein</topology>
    </subcellularLocation>
</comment>
<feature type="compositionally biased region" description="Low complexity" evidence="6">
    <location>
        <begin position="968"/>
        <end position="977"/>
    </location>
</feature>
<evidence type="ECO:0000313" key="9">
    <source>
        <dbReference type="Proteomes" id="UP000777482"/>
    </source>
</evidence>
<gene>
    <name evidence="8" type="ORF">C6P46_003276</name>
</gene>
<dbReference type="PANTHER" id="PTHR43791">
    <property type="entry name" value="PERMEASE-RELATED"/>
    <property type="match status" value="1"/>
</dbReference>
<comment type="caution">
    <text evidence="8">The sequence shown here is derived from an EMBL/GenBank/DDBJ whole genome shotgun (WGS) entry which is preliminary data.</text>
</comment>
<feature type="transmembrane region" description="Helical" evidence="7">
    <location>
        <begin position="267"/>
        <end position="287"/>
    </location>
</feature>
<keyword evidence="5 7" id="KW-0472">Membrane</keyword>
<name>A0A9P6W367_RHOMI</name>
<feature type="transmembrane region" description="Helical" evidence="7">
    <location>
        <begin position="124"/>
        <end position="147"/>
    </location>
</feature>
<feature type="transmembrane region" description="Helical" evidence="7">
    <location>
        <begin position="94"/>
        <end position="112"/>
    </location>
</feature>
<keyword evidence="3 7" id="KW-0812">Transmembrane</keyword>
<keyword evidence="2" id="KW-0813">Transport</keyword>
<feature type="transmembrane region" description="Helical" evidence="7">
    <location>
        <begin position="336"/>
        <end position="355"/>
    </location>
</feature>
<evidence type="ECO:0000256" key="5">
    <source>
        <dbReference type="ARBA" id="ARBA00023136"/>
    </source>
</evidence>
<proteinExistence type="predicted"/>
<reference evidence="8 9" key="1">
    <citation type="submission" date="2020-11" db="EMBL/GenBank/DDBJ databases">
        <title>Kefir isolates.</title>
        <authorList>
            <person name="Marcisauskas S."/>
            <person name="Kim Y."/>
            <person name="Blasche S."/>
        </authorList>
    </citation>
    <scope>NUCLEOTIDE SEQUENCE [LARGE SCALE GENOMIC DNA]</scope>
    <source>
        <strain evidence="8 9">KR</strain>
    </source>
</reference>
<evidence type="ECO:0000256" key="7">
    <source>
        <dbReference type="SAM" id="Phobius"/>
    </source>
</evidence>
<feature type="transmembrane region" description="Helical" evidence="7">
    <location>
        <begin position="399"/>
        <end position="419"/>
    </location>
</feature>